<keyword evidence="7 8" id="KW-0472">Membrane</keyword>
<feature type="transmembrane region" description="Helical" evidence="8">
    <location>
        <begin position="264"/>
        <end position="286"/>
    </location>
</feature>
<dbReference type="InterPro" id="IPR029044">
    <property type="entry name" value="Nucleotide-diphossugar_trans"/>
</dbReference>
<keyword evidence="3" id="KW-0808">Transferase</keyword>
<keyword evidence="4 8" id="KW-0812">Transmembrane</keyword>
<evidence type="ECO:0000256" key="2">
    <source>
        <dbReference type="ARBA" id="ARBA00022676"/>
    </source>
</evidence>
<gene>
    <name evidence="10" type="ORF">CKO31_02350</name>
</gene>
<evidence type="ECO:0000256" key="3">
    <source>
        <dbReference type="ARBA" id="ARBA00022679"/>
    </source>
</evidence>
<dbReference type="SUPFAM" id="SSF53448">
    <property type="entry name" value="Nucleotide-diphospho-sugar transferases"/>
    <property type="match status" value="1"/>
</dbReference>
<dbReference type="PANTHER" id="PTHR48090:SF3">
    <property type="entry name" value="UNDECAPRENYL-PHOSPHATE 4-DEOXY-4-FORMAMIDO-L-ARABINOSE TRANSFERASE"/>
    <property type="match status" value="1"/>
</dbReference>
<feature type="transmembrane region" description="Helical" evidence="8">
    <location>
        <begin position="298"/>
        <end position="320"/>
    </location>
</feature>
<protein>
    <submittedName>
        <fullName evidence="10">Glycosyltransferase</fullName>
    </submittedName>
</protein>
<dbReference type="PANTHER" id="PTHR48090">
    <property type="entry name" value="UNDECAPRENYL-PHOSPHATE 4-DEOXY-4-FORMAMIDO-L-ARABINOSE TRANSFERASE-RELATED"/>
    <property type="match status" value="1"/>
</dbReference>
<reference evidence="10 11" key="1">
    <citation type="journal article" date="2020" name="Microorganisms">
        <title>Osmotic Adaptation and Compatible Solute Biosynthesis of Phototrophic Bacteria as Revealed from Genome Analyses.</title>
        <authorList>
            <person name="Imhoff J.F."/>
            <person name="Rahn T."/>
            <person name="Kunzel S."/>
            <person name="Keller A."/>
            <person name="Neulinger S.C."/>
        </authorList>
    </citation>
    <scope>NUCLEOTIDE SEQUENCE [LARGE SCALE GENOMIC DNA]</scope>
    <source>
        <strain evidence="10 11">DSM 6210</strain>
    </source>
</reference>
<keyword evidence="2" id="KW-0328">Glycosyltransferase</keyword>
<keyword evidence="6 8" id="KW-1133">Transmembrane helix</keyword>
<evidence type="ECO:0000259" key="9">
    <source>
        <dbReference type="Pfam" id="PF00535"/>
    </source>
</evidence>
<evidence type="ECO:0000256" key="5">
    <source>
        <dbReference type="ARBA" id="ARBA00022985"/>
    </source>
</evidence>
<dbReference type="InterPro" id="IPR050256">
    <property type="entry name" value="Glycosyltransferase_2"/>
</dbReference>
<dbReference type="Proteomes" id="UP000748752">
    <property type="component" value="Unassembled WGS sequence"/>
</dbReference>
<dbReference type="Pfam" id="PF00535">
    <property type="entry name" value="Glycos_transf_2"/>
    <property type="match status" value="1"/>
</dbReference>
<evidence type="ECO:0000256" key="6">
    <source>
        <dbReference type="ARBA" id="ARBA00022989"/>
    </source>
</evidence>
<dbReference type="RefSeq" id="WP_200233702.1">
    <property type="nucleotide sequence ID" value="NZ_NRRV01000003.1"/>
</dbReference>
<sequence length="358" mass="39736">MTQPDPHALPDAATISLPATADSAADPRSLSVVIPLYEEADNVAPLLARVHEGLADYRHPWELILVDDGSRDGTAERVQAEADHYGRHVRVIRFRRNFGQTAAMQAGFDAARGRLVASLDGDLQNDPADIPRMVDELMDRDLDLLQGWRRDRRDALVKRKLPSRIANALIGRVTGVTLHDYGCSLKVYRAEIIKEVRLFGEMHRFIPVWVAGITDPARIGETEVSHRARERGASKYGISRTFRVLLDLLVAFFFLRYGARPGHFFGAIGLGFGAVGGLTMVWLMIVKFGFGEDIGQRPLLFMAILLLVASIQFLTTGVLAEVLSRTFFASHERTHHCIRWQSDPSQAGWKGSGWTGAA</sequence>
<evidence type="ECO:0000256" key="7">
    <source>
        <dbReference type="ARBA" id="ARBA00023136"/>
    </source>
</evidence>
<keyword evidence="5" id="KW-0448">Lipopolysaccharide biosynthesis</keyword>
<keyword evidence="11" id="KW-1185">Reference proteome</keyword>
<proteinExistence type="predicted"/>
<evidence type="ECO:0000313" key="11">
    <source>
        <dbReference type="Proteomes" id="UP000748752"/>
    </source>
</evidence>
<evidence type="ECO:0000256" key="8">
    <source>
        <dbReference type="SAM" id="Phobius"/>
    </source>
</evidence>
<dbReference type="Gene3D" id="3.90.550.10">
    <property type="entry name" value="Spore Coat Polysaccharide Biosynthesis Protein SpsA, Chain A"/>
    <property type="match status" value="1"/>
</dbReference>
<organism evidence="10 11">
    <name type="scientific">Thiohalocapsa halophila</name>
    <dbReference type="NCBI Taxonomy" id="69359"/>
    <lineage>
        <taxon>Bacteria</taxon>
        <taxon>Pseudomonadati</taxon>
        <taxon>Pseudomonadota</taxon>
        <taxon>Gammaproteobacteria</taxon>
        <taxon>Chromatiales</taxon>
        <taxon>Chromatiaceae</taxon>
        <taxon>Thiohalocapsa</taxon>
    </lineage>
</organism>
<comment type="caution">
    <text evidence="10">The sequence shown here is derived from an EMBL/GenBank/DDBJ whole genome shotgun (WGS) entry which is preliminary data.</text>
</comment>
<keyword evidence="1" id="KW-1003">Cell membrane</keyword>
<evidence type="ECO:0000256" key="4">
    <source>
        <dbReference type="ARBA" id="ARBA00022692"/>
    </source>
</evidence>
<dbReference type="InterPro" id="IPR001173">
    <property type="entry name" value="Glyco_trans_2-like"/>
</dbReference>
<dbReference type="EMBL" id="NRRV01000003">
    <property type="protein sequence ID" value="MBK1629598.1"/>
    <property type="molecule type" value="Genomic_DNA"/>
</dbReference>
<feature type="domain" description="Glycosyltransferase 2-like" evidence="9">
    <location>
        <begin position="31"/>
        <end position="196"/>
    </location>
</feature>
<accession>A0ABS1CCI8</accession>
<evidence type="ECO:0000256" key="1">
    <source>
        <dbReference type="ARBA" id="ARBA00022475"/>
    </source>
</evidence>
<name>A0ABS1CCI8_9GAMM</name>
<evidence type="ECO:0000313" key="10">
    <source>
        <dbReference type="EMBL" id="MBK1629598.1"/>
    </source>
</evidence>
<feature type="transmembrane region" description="Helical" evidence="8">
    <location>
        <begin position="241"/>
        <end position="258"/>
    </location>
</feature>
<dbReference type="CDD" id="cd04187">
    <property type="entry name" value="DPM1_like_bac"/>
    <property type="match status" value="1"/>
</dbReference>